<dbReference type="EC" id="3.4.22.-" evidence="13"/>
<keyword evidence="8 13" id="KW-0653">Protein transport</keyword>
<proteinExistence type="inferred from homology"/>
<keyword evidence="6 13" id="KW-0378">Hydrolase</keyword>
<evidence type="ECO:0000259" key="14">
    <source>
        <dbReference type="Pfam" id="PF03416"/>
    </source>
</evidence>
<dbReference type="EMBL" id="QGNW01001048">
    <property type="protein sequence ID" value="RVW57680.1"/>
    <property type="molecule type" value="Genomic_DNA"/>
</dbReference>
<evidence type="ECO:0000256" key="13">
    <source>
        <dbReference type="RuleBase" id="RU363115"/>
    </source>
</evidence>
<dbReference type="GO" id="GO:0006914">
    <property type="term" value="P:autophagy"/>
    <property type="evidence" value="ECO:0007669"/>
    <property type="project" value="UniProtKB-KW"/>
</dbReference>
<evidence type="ECO:0000256" key="9">
    <source>
        <dbReference type="ARBA" id="ARBA00023006"/>
    </source>
</evidence>
<sequence>MFEWQFKKMQCGNSMVEQSLSILLCISSIISFHSSILFLPSSSSLLICVWGIAFLLQGLKNHLSLPGLYCSRIDNKNAFLLTGPYCSRMDNEYLAVVDIRRENLEADTSSYHCNCSSIIRHICLDSIDPSLAIGFYCRDKDDFDDFCIRASKLADESNGAPLFTVAHIHSLPKPISCSDGMDDCSGFREDDSFDVVSNKGAEGYEHEHEDDWQLL</sequence>
<keyword evidence="5 13" id="KW-0645">Protease</keyword>
<evidence type="ECO:0000313" key="16">
    <source>
        <dbReference type="Proteomes" id="UP000288805"/>
    </source>
</evidence>
<reference evidence="15 16" key="1">
    <citation type="journal article" date="2018" name="PLoS Genet.">
        <title>Population sequencing reveals clonal diversity and ancestral inbreeding in the grapevine cultivar Chardonnay.</title>
        <authorList>
            <person name="Roach M.J."/>
            <person name="Johnson D.L."/>
            <person name="Bohlmann J."/>
            <person name="van Vuuren H.J."/>
            <person name="Jones S.J."/>
            <person name="Pretorius I.S."/>
            <person name="Schmidt S.A."/>
            <person name="Borneman A.R."/>
        </authorList>
    </citation>
    <scope>NUCLEOTIDE SEQUENCE [LARGE SCALE GENOMIC DNA]</scope>
    <source>
        <strain evidence="16">cv. Chardonnay</strain>
        <tissue evidence="15">Leaf</tissue>
    </source>
</reference>
<feature type="domain" description="Peptidase C54 catalytic" evidence="14">
    <location>
        <begin position="85"/>
        <end position="147"/>
    </location>
</feature>
<evidence type="ECO:0000256" key="5">
    <source>
        <dbReference type="ARBA" id="ARBA00022670"/>
    </source>
</evidence>
<dbReference type="GO" id="GO:0006508">
    <property type="term" value="P:proteolysis"/>
    <property type="evidence" value="ECO:0007669"/>
    <property type="project" value="UniProtKB-KW"/>
</dbReference>
<evidence type="ECO:0000313" key="15">
    <source>
        <dbReference type="EMBL" id="RVW57680.1"/>
    </source>
</evidence>
<comment type="similarity">
    <text evidence="2 13">Belongs to the peptidase C54 family.</text>
</comment>
<evidence type="ECO:0000256" key="1">
    <source>
        <dbReference type="ARBA" id="ARBA00004496"/>
    </source>
</evidence>
<comment type="caution">
    <text evidence="15">The sequence shown here is derived from an EMBL/GenBank/DDBJ whole genome shotgun (WGS) entry which is preliminary data.</text>
</comment>
<evidence type="ECO:0000256" key="6">
    <source>
        <dbReference type="ARBA" id="ARBA00022801"/>
    </source>
</evidence>
<dbReference type="PANTHER" id="PTHR22624:SF49">
    <property type="entry name" value="CYSTEINE PROTEASE"/>
    <property type="match status" value="1"/>
</dbReference>
<dbReference type="InterPro" id="IPR005078">
    <property type="entry name" value="Peptidase_C54"/>
</dbReference>
<gene>
    <name evidence="15" type="primary">ATG4_0</name>
    <name evidence="15" type="ORF">CK203_096253</name>
</gene>
<evidence type="ECO:0000256" key="12">
    <source>
        <dbReference type="ARBA" id="ARBA00045891"/>
    </source>
</evidence>
<dbReference type="Proteomes" id="UP000288805">
    <property type="component" value="Unassembled WGS sequence"/>
</dbReference>
<evidence type="ECO:0000256" key="10">
    <source>
        <dbReference type="ARBA" id="ARBA00029362"/>
    </source>
</evidence>
<dbReference type="GO" id="GO:0008234">
    <property type="term" value="F:cysteine-type peptidase activity"/>
    <property type="evidence" value="ECO:0007669"/>
    <property type="project" value="UniProtKB-KW"/>
</dbReference>
<keyword evidence="9 13" id="KW-0072">Autophagy</keyword>
<accession>A0A438FD69</accession>
<keyword evidence="7" id="KW-0788">Thiol protease</keyword>
<keyword evidence="3" id="KW-0813">Transport</keyword>
<dbReference type="GO" id="GO:0019786">
    <property type="term" value="F:protein-phosphatidylethanolamide deconjugating activity"/>
    <property type="evidence" value="ECO:0007669"/>
    <property type="project" value="InterPro"/>
</dbReference>
<keyword evidence="4 13" id="KW-0963">Cytoplasm</keyword>
<comment type="catalytic activity">
    <reaction evidence="10">
        <text>[protein]-C-terminal L-amino acid-glycyl-phosphatidylethanolamide + H2O = [protein]-C-terminal L-amino acid-glycine + a 1,2-diacyl-sn-glycero-3-phosphoethanolamine</text>
        <dbReference type="Rhea" id="RHEA:67548"/>
        <dbReference type="Rhea" id="RHEA-COMP:17323"/>
        <dbReference type="Rhea" id="RHEA-COMP:17324"/>
        <dbReference type="ChEBI" id="CHEBI:15377"/>
        <dbReference type="ChEBI" id="CHEBI:64612"/>
        <dbReference type="ChEBI" id="CHEBI:172940"/>
        <dbReference type="ChEBI" id="CHEBI:172941"/>
    </reaction>
    <physiologicalReaction direction="left-to-right" evidence="10">
        <dbReference type="Rhea" id="RHEA:67549"/>
    </physiologicalReaction>
</comment>
<dbReference type="GO" id="GO:0005737">
    <property type="term" value="C:cytoplasm"/>
    <property type="evidence" value="ECO:0007669"/>
    <property type="project" value="UniProtKB-SubCell"/>
</dbReference>
<comment type="subcellular location">
    <subcellularLocation>
        <location evidence="1 13">Cytoplasm</location>
    </subcellularLocation>
</comment>
<evidence type="ECO:0000256" key="8">
    <source>
        <dbReference type="ARBA" id="ARBA00022927"/>
    </source>
</evidence>
<protein>
    <recommendedName>
        <fullName evidence="13">Cysteine protease</fullName>
        <ecNumber evidence="13">3.4.22.-</ecNumber>
    </recommendedName>
</protein>
<dbReference type="Pfam" id="PF03416">
    <property type="entry name" value="Peptidase_C54"/>
    <property type="match status" value="1"/>
</dbReference>
<name>A0A438FD69_VITVI</name>
<evidence type="ECO:0000256" key="4">
    <source>
        <dbReference type="ARBA" id="ARBA00022490"/>
    </source>
</evidence>
<dbReference type="InterPro" id="IPR038765">
    <property type="entry name" value="Papain-like_cys_pep_sf"/>
</dbReference>
<evidence type="ECO:0000256" key="3">
    <source>
        <dbReference type="ARBA" id="ARBA00022448"/>
    </source>
</evidence>
<dbReference type="AlphaFoldDB" id="A0A438FD69"/>
<dbReference type="InterPro" id="IPR046792">
    <property type="entry name" value="Peptidase_C54_cat"/>
</dbReference>
<comment type="function">
    <text evidence="12">Cysteine protease that plays a key role in autophagy by mediating both proteolytic activation and delipidation of ATG8 family proteins. The protease activity is required for proteolytic activation of ATG8 family proteins: cleaves the C-terminal amino acid of ATG8 proteins to reveal a C-terminal glycine. Exposure of the glycine at the C-terminus is essential for ATG8 proteins conjugation to phosphatidylethanolamine (PE) and insertion to membranes, which is necessary for autophagy. In addition to the protease activity, also mediates delipidation of PE-conjugated ATG8 proteins.</text>
</comment>
<dbReference type="SUPFAM" id="SSF54001">
    <property type="entry name" value="Cysteine proteinases"/>
    <property type="match status" value="1"/>
</dbReference>
<organism evidence="15 16">
    <name type="scientific">Vitis vinifera</name>
    <name type="common">Grape</name>
    <dbReference type="NCBI Taxonomy" id="29760"/>
    <lineage>
        <taxon>Eukaryota</taxon>
        <taxon>Viridiplantae</taxon>
        <taxon>Streptophyta</taxon>
        <taxon>Embryophyta</taxon>
        <taxon>Tracheophyta</taxon>
        <taxon>Spermatophyta</taxon>
        <taxon>Magnoliopsida</taxon>
        <taxon>eudicotyledons</taxon>
        <taxon>Gunneridae</taxon>
        <taxon>Pentapetalae</taxon>
        <taxon>rosids</taxon>
        <taxon>Vitales</taxon>
        <taxon>Vitaceae</taxon>
        <taxon>Viteae</taxon>
        <taxon>Vitis</taxon>
    </lineage>
</organism>
<evidence type="ECO:0000256" key="11">
    <source>
        <dbReference type="ARBA" id="ARBA00038724"/>
    </source>
</evidence>
<dbReference type="PANTHER" id="PTHR22624">
    <property type="entry name" value="CYSTEINE PROTEASE ATG4"/>
    <property type="match status" value="1"/>
</dbReference>
<evidence type="ECO:0000256" key="7">
    <source>
        <dbReference type="ARBA" id="ARBA00022807"/>
    </source>
</evidence>
<comment type="subunit">
    <text evidence="11">Interacts with ATG8.</text>
</comment>
<evidence type="ECO:0000256" key="2">
    <source>
        <dbReference type="ARBA" id="ARBA00010958"/>
    </source>
</evidence>
<dbReference type="GO" id="GO:0015031">
    <property type="term" value="P:protein transport"/>
    <property type="evidence" value="ECO:0007669"/>
    <property type="project" value="UniProtKB-KW"/>
</dbReference>